<keyword evidence="1" id="KW-0812">Transmembrane</keyword>
<dbReference type="AlphaFoldDB" id="A0ABD1FD21"/>
<keyword evidence="1" id="KW-0472">Membrane</keyword>
<feature type="domain" description="AB hydrolase-1" evidence="2">
    <location>
        <begin position="135"/>
        <end position="224"/>
    </location>
</feature>
<dbReference type="SUPFAM" id="SSF53474">
    <property type="entry name" value="alpha/beta-Hydrolases"/>
    <property type="match status" value="1"/>
</dbReference>
<dbReference type="Proteomes" id="UP001566132">
    <property type="component" value="Unassembled WGS sequence"/>
</dbReference>
<evidence type="ECO:0000313" key="3">
    <source>
        <dbReference type="EMBL" id="KAL1516905.1"/>
    </source>
</evidence>
<organism evidence="3 4">
    <name type="scientific">Hypothenemus hampei</name>
    <name type="common">Coffee berry borer</name>
    <dbReference type="NCBI Taxonomy" id="57062"/>
    <lineage>
        <taxon>Eukaryota</taxon>
        <taxon>Metazoa</taxon>
        <taxon>Ecdysozoa</taxon>
        <taxon>Arthropoda</taxon>
        <taxon>Hexapoda</taxon>
        <taxon>Insecta</taxon>
        <taxon>Pterygota</taxon>
        <taxon>Neoptera</taxon>
        <taxon>Endopterygota</taxon>
        <taxon>Coleoptera</taxon>
        <taxon>Polyphaga</taxon>
        <taxon>Cucujiformia</taxon>
        <taxon>Curculionidae</taxon>
        <taxon>Scolytinae</taxon>
        <taxon>Hypothenemus</taxon>
    </lineage>
</organism>
<dbReference type="Gene3D" id="3.40.50.1820">
    <property type="entry name" value="alpha/beta hydrolase"/>
    <property type="match status" value="1"/>
</dbReference>
<gene>
    <name evidence="3" type="ORF">ABEB36_000739</name>
</gene>
<keyword evidence="1" id="KW-1133">Transmembrane helix</keyword>
<dbReference type="InterPro" id="IPR000073">
    <property type="entry name" value="AB_hydrolase_1"/>
</dbReference>
<comment type="caution">
    <text evidence="3">The sequence shown here is derived from an EMBL/GenBank/DDBJ whole genome shotgun (WGS) entry which is preliminary data.</text>
</comment>
<accession>A0ABD1FD21</accession>
<proteinExistence type="predicted"/>
<evidence type="ECO:0000256" key="1">
    <source>
        <dbReference type="SAM" id="Phobius"/>
    </source>
</evidence>
<dbReference type="PANTHER" id="PTHR12277">
    <property type="entry name" value="ALPHA/BETA HYDROLASE DOMAIN-CONTAINING PROTEIN"/>
    <property type="match status" value="1"/>
</dbReference>
<name>A0ABD1FD21_HYPHA</name>
<evidence type="ECO:0000313" key="4">
    <source>
        <dbReference type="Proteomes" id="UP001566132"/>
    </source>
</evidence>
<protein>
    <recommendedName>
        <fullName evidence="2">AB hydrolase-1 domain-containing protein</fullName>
    </recommendedName>
</protein>
<feature type="transmembrane region" description="Helical" evidence="1">
    <location>
        <begin position="34"/>
        <end position="57"/>
    </location>
</feature>
<dbReference type="PANTHER" id="PTHR12277:SF194">
    <property type="entry name" value="FI04476P"/>
    <property type="match status" value="1"/>
</dbReference>
<reference evidence="3 4" key="1">
    <citation type="submission" date="2024-05" db="EMBL/GenBank/DDBJ databases">
        <title>Genetic variation in Jamaican populations of the coffee berry borer (Hypothenemus hampei).</title>
        <authorList>
            <person name="Errbii M."/>
            <person name="Myrie A."/>
        </authorList>
    </citation>
    <scope>NUCLEOTIDE SEQUENCE [LARGE SCALE GENOMIC DNA]</scope>
    <source>
        <strain evidence="3">JA-Hopewell-2020-01-JO</strain>
        <tissue evidence="3">Whole body</tissue>
    </source>
</reference>
<dbReference type="InterPro" id="IPR029058">
    <property type="entry name" value="AB_hydrolase_fold"/>
</dbReference>
<dbReference type="EMBL" id="JBDJPC010000001">
    <property type="protein sequence ID" value="KAL1516905.1"/>
    <property type="molecule type" value="Genomic_DNA"/>
</dbReference>
<sequence length="367" mass="42391">MTKTDTFLNIDYSAVRCEDDEDPKCIPRKLIYRIALNTCKVGLLICIFLFVVLPITYRYSYNFQRTAVFLNFVNVPSHANYEQPEKYGMKGTRNFYITSNDDVKLGVWHILPSNLENTSETDDKLFNKMLDDGQNVVIYSHGNGGCRLTSHRIETYQVLRKFFHVIAFDYRSYGDSSKLPPSELALVDDVLTIFQWVRQHTKSNIFIWGHSLGTSLSTHALLKIQEMNLSQPVGLILEAPFNNMKEEISEFPLAKFFKFLPWFQFTIVDPMSRNFAFKTDEYICQVHVPIMILHAEDDQVVPFKLGNKLFRSAQKCRSLGEGKVEFHAFSADHNFGHKYICRAASLPDKISNFIQLALETKQDKSLF</sequence>
<keyword evidence="4" id="KW-1185">Reference proteome</keyword>
<dbReference type="Pfam" id="PF00561">
    <property type="entry name" value="Abhydrolase_1"/>
    <property type="match status" value="1"/>
</dbReference>
<evidence type="ECO:0000259" key="2">
    <source>
        <dbReference type="Pfam" id="PF00561"/>
    </source>
</evidence>